<gene>
    <name evidence="1" type="ORF">F6X42_18680</name>
</gene>
<evidence type="ECO:0000313" key="2">
    <source>
        <dbReference type="Proteomes" id="UP000736373"/>
    </source>
</evidence>
<accession>A0ABR7PQK9</accession>
<reference evidence="1 2" key="1">
    <citation type="submission" date="2019-09" db="EMBL/GenBank/DDBJ databases">
        <title>Paraburkholderia podalyriae sp. nov., A South African Podalyria-associated rhizobium.</title>
        <authorList>
            <person name="Mavima L."/>
            <person name="Beukes C.W."/>
            <person name="Palmer M."/>
            <person name="De Meyer S.E."/>
            <person name="James E.K."/>
            <person name="Maluk M."/>
            <person name="Avontuur J.R."/>
            <person name="Chan W.Y."/>
            <person name="Venter S.N."/>
            <person name="Steenkamp E.T."/>
        </authorList>
    </citation>
    <scope>NUCLEOTIDE SEQUENCE [LARGE SCALE GENOMIC DNA]</scope>
    <source>
        <strain evidence="1 2">WC7.3b</strain>
    </source>
</reference>
<dbReference type="InterPro" id="IPR027417">
    <property type="entry name" value="P-loop_NTPase"/>
</dbReference>
<evidence type="ECO:0000313" key="1">
    <source>
        <dbReference type="EMBL" id="MBC8748556.1"/>
    </source>
</evidence>
<name>A0ABR7PQK9_9BURK</name>
<dbReference type="InterPro" id="IPR038724">
    <property type="entry name" value="RepA"/>
</dbReference>
<dbReference type="Pfam" id="PF13481">
    <property type="entry name" value="AAA_25"/>
    <property type="match status" value="1"/>
</dbReference>
<comment type="caution">
    <text evidence="1">The sequence shown here is derived from an EMBL/GenBank/DDBJ whole genome shotgun (WGS) entry which is preliminary data.</text>
</comment>
<dbReference type="Gene3D" id="3.40.50.300">
    <property type="entry name" value="P-loop containing nucleotide triphosphate hydrolases"/>
    <property type="match status" value="1"/>
</dbReference>
<dbReference type="CDD" id="cd01125">
    <property type="entry name" value="RepA_RSF1010_like"/>
    <property type="match status" value="1"/>
</dbReference>
<proteinExistence type="predicted"/>
<keyword evidence="2" id="KW-1185">Reference proteome</keyword>
<sequence>MTALADLRLDIRSTLLTPPPALDHVLPGLLAGTVGVLVAPGGAGKTMLLTQMGCAIACGQPILGGALTGSNSSPGKVVLFLAEETAVIMHHRLHGATQQLKEGMASQSRESLQALLEQLDSQLSVYPLGGHGSLVHFGDGTSGYRQLVELCMGARLVVVDPLRRFHDGDENDSAAMTAIVTQFQRVAYETGAAVLIAHHANRVSMTSGGGEQAYASRGSTALTDGVRWQANLSPVSESLARELGIEKSELRHFVRLDVPKTNYGRALGTVVLRKVPDSGAMELWVPETLSKRAPAARTELAGTSRVRR</sequence>
<protein>
    <submittedName>
        <fullName evidence="1">AAA family ATPase</fullName>
    </submittedName>
</protein>
<dbReference type="EMBL" id="VZQQ01000014">
    <property type="protein sequence ID" value="MBC8748556.1"/>
    <property type="molecule type" value="Genomic_DNA"/>
</dbReference>
<dbReference type="Proteomes" id="UP000736373">
    <property type="component" value="Unassembled WGS sequence"/>
</dbReference>
<dbReference type="RefSeq" id="WP_187635608.1">
    <property type="nucleotide sequence ID" value="NZ_VZQQ01000014.1"/>
</dbReference>
<dbReference type="SUPFAM" id="SSF52540">
    <property type="entry name" value="P-loop containing nucleoside triphosphate hydrolases"/>
    <property type="match status" value="1"/>
</dbReference>
<organism evidence="1 2">
    <name type="scientific">Paraburkholderia podalyriae</name>
    <dbReference type="NCBI Taxonomy" id="1938811"/>
    <lineage>
        <taxon>Bacteria</taxon>
        <taxon>Pseudomonadati</taxon>
        <taxon>Pseudomonadota</taxon>
        <taxon>Betaproteobacteria</taxon>
        <taxon>Burkholderiales</taxon>
        <taxon>Burkholderiaceae</taxon>
        <taxon>Paraburkholderia</taxon>
    </lineage>
</organism>